<keyword evidence="3 4" id="KW-0949">S-adenosyl-L-methionine</keyword>
<dbReference type="InterPro" id="IPR029063">
    <property type="entry name" value="SAM-dependent_MTases_sf"/>
</dbReference>
<dbReference type="NCBIfam" id="TIGR00536">
    <property type="entry name" value="hemK_fam"/>
    <property type="match status" value="1"/>
</dbReference>
<keyword evidence="2 4" id="KW-0808">Transferase</keyword>
<gene>
    <name evidence="4" type="primary">prmB</name>
    <name evidence="6" type="ORF">CAL65_02820</name>
</gene>
<evidence type="ECO:0000256" key="3">
    <source>
        <dbReference type="ARBA" id="ARBA00022691"/>
    </source>
</evidence>
<proteinExistence type="inferred from homology"/>
<evidence type="ECO:0000256" key="2">
    <source>
        <dbReference type="ARBA" id="ARBA00022679"/>
    </source>
</evidence>
<organism evidence="6 7">
    <name type="scientific">Alkalilimnicola ehrlichii</name>
    <dbReference type="NCBI Taxonomy" id="351052"/>
    <lineage>
        <taxon>Bacteria</taxon>
        <taxon>Pseudomonadati</taxon>
        <taxon>Pseudomonadota</taxon>
        <taxon>Gammaproteobacteria</taxon>
        <taxon>Chromatiales</taxon>
        <taxon>Ectothiorhodospiraceae</taxon>
        <taxon>Alkalilimnicola</taxon>
    </lineage>
</organism>
<keyword evidence="6" id="KW-0687">Ribonucleoprotein</keyword>
<evidence type="ECO:0000256" key="1">
    <source>
        <dbReference type="ARBA" id="ARBA00022603"/>
    </source>
</evidence>
<evidence type="ECO:0000313" key="7">
    <source>
        <dbReference type="Proteomes" id="UP000256763"/>
    </source>
</evidence>
<dbReference type="PANTHER" id="PTHR47806:SF1">
    <property type="entry name" value="RIBOSOMAL PROTEIN UL3 GLUTAMINE METHYLTRANSFERASE"/>
    <property type="match status" value="1"/>
</dbReference>
<dbReference type="Gene3D" id="1.10.8.10">
    <property type="entry name" value="DNA helicase RuvA subunit, C-terminal domain"/>
    <property type="match status" value="1"/>
</dbReference>
<evidence type="ECO:0000259" key="5">
    <source>
        <dbReference type="Pfam" id="PF05175"/>
    </source>
</evidence>
<comment type="caution">
    <text evidence="6">The sequence shown here is derived from an EMBL/GenBank/DDBJ whole genome shotgun (WGS) entry which is preliminary data.</text>
</comment>
<dbReference type="EC" id="2.1.1.298" evidence="4"/>
<dbReference type="GO" id="GO:0005840">
    <property type="term" value="C:ribosome"/>
    <property type="evidence" value="ECO:0007669"/>
    <property type="project" value="UniProtKB-KW"/>
</dbReference>
<dbReference type="NCBIfam" id="TIGR03533">
    <property type="entry name" value="L3_gln_methyl"/>
    <property type="match status" value="1"/>
</dbReference>
<dbReference type="GO" id="GO:0036009">
    <property type="term" value="F:protein-glutamine N-methyltransferase activity"/>
    <property type="evidence" value="ECO:0007669"/>
    <property type="project" value="UniProtKB-UniRule"/>
</dbReference>
<sequence length="307" mass="34185">METLSEAPAELETVLDYVRWAASRFQEAGLVFGHGTETALDEAAALVLYTLHMPMDLPSLYFGAKLTRSEREAVVARVNRRIRERLPLPYLTHEAWFMGLPFYVDERVLVPRSPIAELIEARFEPWVDPDAVRQVVDLGTGSGCIAIACAYAFPDAQVTAVDVSPSALEVAKVNVDRHHVGEQLQLCQSDLFESIPAEQRFDIIVSNPPYVDLQDMSRLPLEFQREPQLGLAGGSDGLDIVRRILAQAEERLTENGVLIVEVGNSAPALEAAYPHVPFLWLDFERGGDGVFLLTAEQIRDCRAYLRP</sequence>
<evidence type="ECO:0000313" key="6">
    <source>
        <dbReference type="EMBL" id="RFA38852.1"/>
    </source>
</evidence>
<accession>A0A3E0X0A6</accession>
<feature type="domain" description="Methyltransferase small" evidence="5">
    <location>
        <begin position="131"/>
        <end position="214"/>
    </location>
</feature>
<comment type="function">
    <text evidence="4">Methylates ribosomal protein uL3 on a specific glutamine residue.</text>
</comment>
<evidence type="ECO:0000256" key="4">
    <source>
        <dbReference type="HAMAP-Rule" id="MF_02125"/>
    </source>
</evidence>
<dbReference type="PROSITE" id="PS00092">
    <property type="entry name" value="N6_MTASE"/>
    <property type="match status" value="1"/>
</dbReference>
<dbReference type="InterPro" id="IPR017127">
    <property type="entry name" value="Ribosome_uL3_MTase"/>
</dbReference>
<dbReference type="InterPro" id="IPR007848">
    <property type="entry name" value="Small_mtfrase_dom"/>
</dbReference>
<dbReference type="HAMAP" id="MF_02125">
    <property type="entry name" value="L3_methyltr_PrmB"/>
    <property type="match status" value="1"/>
</dbReference>
<dbReference type="OrthoDB" id="9800643at2"/>
<keyword evidence="7" id="KW-1185">Reference proteome</keyword>
<dbReference type="SUPFAM" id="SSF53335">
    <property type="entry name" value="S-adenosyl-L-methionine-dependent methyltransferases"/>
    <property type="match status" value="1"/>
</dbReference>
<comment type="catalytic activity">
    <reaction evidence="4">
        <text>L-glutaminyl-[ribosomal protein uL3] + S-adenosyl-L-methionine = N(5)-methyl-L-glutaminyl-[ribosomal protein uL3] + S-adenosyl-L-homocysteine + H(+)</text>
        <dbReference type="Rhea" id="RHEA:45020"/>
        <dbReference type="Rhea" id="RHEA-COMP:11063"/>
        <dbReference type="Rhea" id="RHEA-COMP:11064"/>
        <dbReference type="ChEBI" id="CHEBI:15378"/>
        <dbReference type="ChEBI" id="CHEBI:30011"/>
        <dbReference type="ChEBI" id="CHEBI:57856"/>
        <dbReference type="ChEBI" id="CHEBI:59789"/>
        <dbReference type="ChEBI" id="CHEBI:61891"/>
        <dbReference type="EC" id="2.1.1.298"/>
    </reaction>
</comment>
<comment type="similarity">
    <text evidence="4">Belongs to the protein N5-glutamine methyltransferase family. PrmB subfamily.</text>
</comment>
<dbReference type="PANTHER" id="PTHR47806">
    <property type="entry name" value="50S RIBOSOMAL PROTEIN L3 GLUTAMINE METHYLTRANSFERASE"/>
    <property type="match status" value="1"/>
</dbReference>
<protein>
    <recommendedName>
        <fullName evidence="4">Ribosomal protein uL3 glutamine methyltransferase</fullName>
        <shortName evidence="4">uL3 MTase</shortName>
        <ecNumber evidence="4">2.1.1.298</ecNumber>
    </recommendedName>
    <alternativeName>
        <fullName evidence="4">N5-glutamine methyltransferase PrmB</fullName>
    </alternativeName>
</protein>
<dbReference type="InterPro" id="IPR002052">
    <property type="entry name" value="DNA_methylase_N6_adenine_CS"/>
</dbReference>
<name>A0A3E0X0A6_9GAMM</name>
<dbReference type="CDD" id="cd02440">
    <property type="entry name" value="AdoMet_MTases"/>
    <property type="match status" value="1"/>
</dbReference>
<dbReference type="RefSeq" id="WP_116300873.1">
    <property type="nucleotide sequence ID" value="NZ_NFZV01000002.1"/>
</dbReference>
<keyword evidence="1 4" id="KW-0489">Methyltransferase</keyword>
<reference evidence="7" key="1">
    <citation type="submission" date="2017-05" db="EMBL/GenBank/DDBJ databases">
        <authorList>
            <person name="Sharma S."/>
            <person name="Sidhu C."/>
            <person name="Pinnaka A.K."/>
        </authorList>
    </citation>
    <scope>NUCLEOTIDE SEQUENCE [LARGE SCALE GENOMIC DNA]</scope>
    <source>
        <strain evidence="7">AK93</strain>
    </source>
</reference>
<dbReference type="GO" id="GO:0005829">
    <property type="term" value="C:cytosol"/>
    <property type="evidence" value="ECO:0007669"/>
    <property type="project" value="TreeGrafter"/>
</dbReference>
<dbReference type="Gene3D" id="3.40.50.150">
    <property type="entry name" value="Vaccinia Virus protein VP39"/>
    <property type="match status" value="1"/>
</dbReference>
<dbReference type="Proteomes" id="UP000256763">
    <property type="component" value="Unassembled WGS sequence"/>
</dbReference>
<dbReference type="EMBL" id="NFZW01000002">
    <property type="protein sequence ID" value="RFA38852.1"/>
    <property type="molecule type" value="Genomic_DNA"/>
</dbReference>
<dbReference type="InterPro" id="IPR004556">
    <property type="entry name" value="HemK-like"/>
</dbReference>
<dbReference type="GO" id="GO:0032259">
    <property type="term" value="P:methylation"/>
    <property type="evidence" value="ECO:0007669"/>
    <property type="project" value="UniProtKB-KW"/>
</dbReference>
<dbReference type="GO" id="GO:0003676">
    <property type="term" value="F:nucleic acid binding"/>
    <property type="evidence" value="ECO:0007669"/>
    <property type="project" value="InterPro"/>
</dbReference>
<dbReference type="PIRSF" id="PIRSF037167">
    <property type="entry name" value="Mtase_YfcB_prd"/>
    <property type="match status" value="1"/>
</dbReference>
<dbReference type="Pfam" id="PF05175">
    <property type="entry name" value="MTS"/>
    <property type="match status" value="1"/>
</dbReference>
<dbReference type="AlphaFoldDB" id="A0A3E0X0A6"/>
<keyword evidence="6" id="KW-0689">Ribosomal protein</keyword>